<keyword evidence="3" id="KW-1185">Reference proteome</keyword>
<accession>A0AAN6WWQ7</accession>
<organism evidence="2 3">
    <name type="scientific">Podospora australis</name>
    <dbReference type="NCBI Taxonomy" id="1536484"/>
    <lineage>
        <taxon>Eukaryota</taxon>
        <taxon>Fungi</taxon>
        <taxon>Dikarya</taxon>
        <taxon>Ascomycota</taxon>
        <taxon>Pezizomycotina</taxon>
        <taxon>Sordariomycetes</taxon>
        <taxon>Sordariomycetidae</taxon>
        <taxon>Sordariales</taxon>
        <taxon>Podosporaceae</taxon>
        <taxon>Podospora</taxon>
    </lineage>
</organism>
<dbReference type="Proteomes" id="UP001302126">
    <property type="component" value="Unassembled WGS sequence"/>
</dbReference>
<evidence type="ECO:0008006" key="4">
    <source>
        <dbReference type="Google" id="ProtNLM"/>
    </source>
</evidence>
<dbReference type="EMBL" id="MU864401">
    <property type="protein sequence ID" value="KAK4187557.1"/>
    <property type="molecule type" value="Genomic_DNA"/>
</dbReference>
<keyword evidence="1" id="KW-0732">Signal</keyword>
<sequence length="82" mass="9194">MRLTNSMFFVSLSLSLLSSESDPRLSSRSSPMTAMWIPSSTTARFRMRVVRVFSTTVMSRPQPGPVLTSERVNLARRDSVVV</sequence>
<proteinExistence type="predicted"/>
<reference evidence="2" key="1">
    <citation type="journal article" date="2023" name="Mol. Phylogenet. Evol.">
        <title>Genome-scale phylogeny and comparative genomics of the fungal order Sordariales.</title>
        <authorList>
            <person name="Hensen N."/>
            <person name="Bonometti L."/>
            <person name="Westerberg I."/>
            <person name="Brannstrom I.O."/>
            <person name="Guillou S."/>
            <person name="Cros-Aarteil S."/>
            <person name="Calhoun S."/>
            <person name="Haridas S."/>
            <person name="Kuo A."/>
            <person name="Mondo S."/>
            <person name="Pangilinan J."/>
            <person name="Riley R."/>
            <person name="LaButti K."/>
            <person name="Andreopoulos B."/>
            <person name="Lipzen A."/>
            <person name="Chen C."/>
            <person name="Yan M."/>
            <person name="Daum C."/>
            <person name="Ng V."/>
            <person name="Clum A."/>
            <person name="Steindorff A."/>
            <person name="Ohm R.A."/>
            <person name="Martin F."/>
            <person name="Silar P."/>
            <person name="Natvig D.O."/>
            <person name="Lalanne C."/>
            <person name="Gautier V."/>
            <person name="Ament-Velasquez S.L."/>
            <person name="Kruys A."/>
            <person name="Hutchinson M.I."/>
            <person name="Powell A.J."/>
            <person name="Barry K."/>
            <person name="Miller A.N."/>
            <person name="Grigoriev I.V."/>
            <person name="Debuchy R."/>
            <person name="Gladieux P."/>
            <person name="Hiltunen Thoren M."/>
            <person name="Johannesson H."/>
        </authorList>
    </citation>
    <scope>NUCLEOTIDE SEQUENCE</scope>
    <source>
        <strain evidence="2">PSN309</strain>
    </source>
</reference>
<gene>
    <name evidence="2" type="ORF">QBC35DRAFT_498562</name>
</gene>
<evidence type="ECO:0000313" key="2">
    <source>
        <dbReference type="EMBL" id="KAK4187557.1"/>
    </source>
</evidence>
<reference evidence="2" key="2">
    <citation type="submission" date="2023-05" db="EMBL/GenBank/DDBJ databases">
        <authorList>
            <consortium name="Lawrence Berkeley National Laboratory"/>
            <person name="Steindorff A."/>
            <person name="Hensen N."/>
            <person name="Bonometti L."/>
            <person name="Westerberg I."/>
            <person name="Brannstrom I.O."/>
            <person name="Guillou S."/>
            <person name="Cros-Aarteil S."/>
            <person name="Calhoun S."/>
            <person name="Haridas S."/>
            <person name="Kuo A."/>
            <person name="Mondo S."/>
            <person name="Pangilinan J."/>
            <person name="Riley R."/>
            <person name="Labutti K."/>
            <person name="Andreopoulos B."/>
            <person name="Lipzen A."/>
            <person name="Chen C."/>
            <person name="Yanf M."/>
            <person name="Daum C."/>
            <person name="Ng V."/>
            <person name="Clum A."/>
            <person name="Ohm R."/>
            <person name="Martin F."/>
            <person name="Silar P."/>
            <person name="Natvig D."/>
            <person name="Lalanne C."/>
            <person name="Gautier V."/>
            <person name="Ament-Velasquez S.L."/>
            <person name="Kruys A."/>
            <person name="Hutchinson M.I."/>
            <person name="Powell A.J."/>
            <person name="Barry K."/>
            <person name="Miller A.N."/>
            <person name="Grigoriev I.V."/>
            <person name="Debuchy R."/>
            <person name="Gladieux P."/>
            <person name="Thoren M.H."/>
            <person name="Johannesson H."/>
        </authorList>
    </citation>
    <scope>NUCLEOTIDE SEQUENCE</scope>
    <source>
        <strain evidence="2">PSN309</strain>
    </source>
</reference>
<evidence type="ECO:0000313" key="3">
    <source>
        <dbReference type="Proteomes" id="UP001302126"/>
    </source>
</evidence>
<protein>
    <recommendedName>
        <fullName evidence="4">Secreted protein</fullName>
    </recommendedName>
</protein>
<comment type="caution">
    <text evidence="2">The sequence shown here is derived from an EMBL/GenBank/DDBJ whole genome shotgun (WGS) entry which is preliminary data.</text>
</comment>
<feature type="chain" id="PRO_5042927289" description="Secreted protein" evidence="1">
    <location>
        <begin position="22"/>
        <end position="82"/>
    </location>
</feature>
<dbReference type="AlphaFoldDB" id="A0AAN6WWQ7"/>
<evidence type="ECO:0000256" key="1">
    <source>
        <dbReference type="SAM" id="SignalP"/>
    </source>
</evidence>
<feature type="signal peptide" evidence="1">
    <location>
        <begin position="1"/>
        <end position="21"/>
    </location>
</feature>
<name>A0AAN6WWQ7_9PEZI</name>